<dbReference type="RefSeq" id="WP_369254740.1">
    <property type="nucleotide sequence ID" value="NZ_CP163440.1"/>
</dbReference>
<dbReference type="SUPFAM" id="SSF82171">
    <property type="entry name" value="DPP6 N-terminal domain-like"/>
    <property type="match status" value="1"/>
</dbReference>
<gene>
    <name evidence="2" type="ORF">AB5J50_03425</name>
</gene>
<dbReference type="AlphaFoldDB" id="A0AB39RZ06"/>
<sequence>MSGRRMRWSYAWLFLLLGVMAATLTVPAVATDRTAGTDTAVSSYLHAPKPEPISVSELPLPPVAPSAAQGACTRAVNPHRTGCIGQSVNLQSGGFLPDGHQVVATVGFAGAPASPDPASIYTGLQLIVVKTDGTIFPGGDPWKCLTCGVPEANAVGRSAALDYAQPFPYGRRVLAGTNVIDCGPYRLTDPACTPARIHIYPIRWNVTADASGAGGSIRELRLNPDGIHLGFNSATYSNGKLGQFAHLARLSFNPDPATGTPLASHYDLTHVTRLFDPAPDRQPVVVDPDHPNRLKVNANAISVGELRGFTKDGKEVLYIGHPAESSNIDVFAADLTTGKVRRLTRNPEYTDPVDSSPDDKWTVVMDTRASGRQMFLAGMRGIPPITDLITTSATSSTRNNGQRRFFQPYLIDRYGDRGTYQGQRINASGDGSPGSVNDPNWNGMADPRWSPDGTSIVYWQALAVPPACGGANPLACETSTEPGGRTSRMMIARLTSRQPIHPHSTAPISDDVPWGTPYVPGSPTPTRPYPPQGTYTLRGKVCGSAQVRITENAARTAISTVAVTYTHYSDDGVHVLDGTESVTAANPTVTTAKVDWYSDLVQTGRAHGTKKSSRDGFHLTIDVLTNVFEATGTLATTLDGQVYQQPANGT</sequence>
<evidence type="ECO:0000256" key="1">
    <source>
        <dbReference type="SAM" id="SignalP"/>
    </source>
</evidence>
<evidence type="ECO:0000313" key="2">
    <source>
        <dbReference type="EMBL" id="XDQ59881.1"/>
    </source>
</evidence>
<keyword evidence="1" id="KW-0732">Signal</keyword>
<organism evidence="2">
    <name type="scientific">Streptomyces sp. R35</name>
    <dbReference type="NCBI Taxonomy" id="3238630"/>
    <lineage>
        <taxon>Bacteria</taxon>
        <taxon>Bacillati</taxon>
        <taxon>Actinomycetota</taxon>
        <taxon>Actinomycetes</taxon>
        <taxon>Kitasatosporales</taxon>
        <taxon>Streptomycetaceae</taxon>
        <taxon>Streptomyces</taxon>
    </lineage>
</organism>
<proteinExistence type="predicted"/>
<reference evidence="2" key="1">
    <citation type="submission" date="2024-07" db="EMBL/GenBank/DDBJ databases">
        <authorList>
            <person name="Yu S.T."/>
        </authorList>
    </citation>
    <scope>NUCLEOTIDE SEQUENCE</scope>
    <source>
        <strain evidence="2">R35</strain>
    </source>
</reference>
<evidence type="ECO:0008006" key="3">
    <source>
        <dbReference type="Google" id="ProtNLM"/>
    </source>
</evidence>
<dbReference type="InterPro" id="IPR011042">
    <property type="entry name" value="6-blade_b-propeller_TolB-like"/>
</dbReference>
<name>A0AB39RZ06_9ACTN</name>
<dbReference type="Gene3D" id="2.120.10.30">
    <property type="entry name" value="TolB, C-terminal domain"/>
    <property type="match status" value="1"/>
</dbReference>
<protein>
    <recommendedName>
        <fullName evidence="3">WD40 repeat protein</fullName>
    </recommendedName>
</protein>
<dbReference type="EMBL" id="CP163440">
    <property type="protein sequence ID" value="XDQ59881.1"/>
    <property type="molecule type" value="Genomic_DNA"/>
</dbReference>
<feature type="chain" id="PRO_5044327711" description="WD40 repeat protein" evidence="1">
    <location>
        <begin position="31"/>
        <end position="650"/>
    </location>
</feature>
<accession>A0AB39RZ06</accession>
<feature type="signal peptide" evidence="1">
    <location>
        <begin position="1"/>
        <end position="30"/>
    </location>
</feature>